<comment type="caution">
    <text evidence="1">The sequence shown here is derived from an EMBL/GenBank/DDBJ whole genome shotgun (WGS) entry which is preliminary data.</text>
</comment>
<accession>A0A819VMS3</accession>
<name>A0A819VMS3_9BILA</name>
<gene>
    <name evidence="1" type="ORF">OKA104_LOCUS36222</name>
</gene>
<dbReference type="AlphaFoldDB" id="A0A819VMS3"/>
<protein>
    <submittedName>
        <fullName evidence="1">Uncharacterized protein</fullName>
    </submittedName>
</protein>
<sequence>MNKKSLPIRLLEYIYHYNVFILDDDDNDKVRDPALTLKHQLYTTRLYIPLLIMIYFRTTVKSQFELLADFCSICQKTVFESLTDLKNEQLVTVQLLSDDQVRSQILANIDLIKSSVPAQIESIVKLLQITTQTNSLISALNTNAHVVTGLSYAQIPYIDPYSTQFYNENSSYQLNFFAQTCSIVSGIAFAGFYSLSPYDTRSKLVLSPPGNGMHCYRTCEALYPGPTSIIINKRINSIFQQLPVLIINNYEDLTLQLLRDFYNTTIHQKYDYRRLYIGYWQNQINSLRNSLQPIRFQYTSLKH</sequence>
<dbReference type="Proteomes" id="UP000663881">
    <property type="component" value="Unassembled WGS sequence"/>
</dbReference>
<evidence type="ECO:0000313" key="1">
    <source>
        <dbReference type="EMBL" id="CAF4111326.1"/>
    </source>
</evidence>
<evidence type="ECO:0000313" key="2">
    <source>
        <dbReference type="Proteomes" id="UP000663881"/>
    </source>
</evidence>
<proteinExistence type="predicted"/>
<dbReference type="EMBL" id="CAJOAY010005544">
    <property type="protein sequence ID" value="CAF4111326.1"/>
    <property type="molecule type" value="Genomic_DNA"/>
</dbReference>
<organism evidence="1 2">
    <name type="scientific">Adineta steineri</name>
    <dbReference type="NCBI Taxonomy" id="433720"/>
    <lineage>
        <taxon>Eukaryota</taxon>
        <taxon>Metazoa</taxon>
        <taxon>Spiralia</taxon>
        <taxon>Gnathifera</taxon>
        <taxon>Rotifera</taxon>
        <taxon>Eurotatoria</taxon>
        <taxon>Bdelloidea</taxon>
        <taxon>Adinetida</taxon>
        <taxon>Adinetidae</taxon>
        <taxon>Adineta</taxon>
    </lineage>
</organism>
<reference evidence="1" key="1">
    <citation type="submission" date="2021-02" db="EMBL/GenBank/DDBJ databases">
        <authorList>
            <person name="Nowell W R."/>
        </authorList>
    </citation>
    <scope>NUCLEOTIDE SEQUENCE</scope>
</reference>